<keyword evidence="2" id="KW-1185">Reference proteome</keyword>
<evidence type="ECO:0000313" key="2">
    <source>
        <dbReference type="Proteomes" id="UP000586827"/>
    </source>
</evidence>
<dbReference type="Proteomes" id="UP000586827">
    <property type="component" value="Unassembled WGS sequence"/>
</dbReference>
<dbReference type="EMBL" id="JABELX010000001">
    <property type="protein sequence ID" value="NNH69173.1"/>
    <property type="molecule type" value="Genomic_DNA"/>
</dbReference>
<reference evidence="1 2" key="1">
    <citation type="submission" date="2020-05" db="EMBL/GenBank/DDBJ databases">
        <title>MicrobeNet Type strains.</title>
        <authorList>
            <person name="Nicholson A.C."/>
        </authorList>
    </citation>
    <scope>NUCLEOTIDE SEQUENCE [LARGE SCALE GENOMIC DNA]</scope>
    <source>
        <strain evidence="1 2">JCM 3224</strain>
    </source>
</reference>
<gene>
    <name evidence="1" type="ORF">HLB23_04695</name>
</gene>
<sequence>MSFTPITSQEDFEKLLHKRMNRPVEKAQVAASIALLDAIRSKAIPETSIATVESLSRAYALVVHGLA</sequence>
<dbReference type="RefSeq" id="WP_067526861.1">
    <property type="nucleotide sequence ID" value="NZ_JABELX010000001.1"/>
</dbReference>
<protein>
    <submittedName>
        <fullName evidence="1">Uncharacterized protein</fullName>
    </submittedName>
</protein>
<evidence type="ECO:0000313" key="1">
    <source>
        <dbReference type="EMBL" id="NNH69173.1"/>
    </source>
</evidence>
<accession>A0A849BRC6</accession>
<organism evidence="1 2">
    <name type="scientific">Nocardia uniformis</name>
    <dbReference type="NCBI Taxonomy" id="53432"/>
    <lineage>
        <taxon>Bacteria</taxon>
        <taxon>Bacillati</taxon>
        <taxon>Actinomycetota</taxon>
        <taxon>Actinomycetes</taxon>
        <taxon>Mycobacteriales</taxon>
        <taxon>Nocardiaceae</taxon>
        <taxon>Nocardia</taxon>
    </lineage>
</organism>
<name>A0A849BRC6_9NOCA</name>
<proteinExistence type="predicted"/>
<comment type="caution">
    <text evidence="1">The sequence shown here is derived from an EMBL/GenBank/DDBJ whole genome shotgun (WGS) entry which is preliminary data.</text>
</comment>
<dbReference type="AlphaFoldDB" id="A0A849BRC6"/>